<feature type="compositionally biased region" description="Polar residues" evidence="1">
    <location>
        <begin position="273"/>
        <end position="285"/>
    </location>
</feature>
<feature type="compositionally biased region" description="Low complexity" evidence="1">
    <location>
        <begin position="439"/>
        <end position="454"/>
    </location>
</feature>
<keyword evidence="3" id="KW-1185">Reference proteome</keyword>
<sequence>MYMDILEQEVEDLGAEVMRLRLMMQRMSQVMEASVPWPYQCRSHVDPVYATSPPPVNGAGTPVELQATLELCKQMLPLLQLLLAQQRSDAEASHDRRRREALRHRRRTRKSHCRAASCSMCSSTLCSSRSETSSRRHSHKPAAVALPITSSPSQGKTPTSRRLPHKDASQRSASPSSAQKPIVAKEDGQERGARPAAAHVVGETPVGTHRRASAVPTCETSMREEPLPASTEALTTISTSVVNRLRAQRQRDMASERESSSGSSNAIQRDKSQTLSVTTSPSTSAPRRKCAAHVSTVTGTQREAAQAMKSAATTSQRRAAVSPAGEMGYYSSLTDHLASQASRAVLESPAHSKNSFMDAVGVPHGSVANSIIHSEQGVYSYSALPSTCDSPALSHVLEDAMTTTRAAQSTTTPLRPPPAIASPVQQRRKLLPLQTSALSNAEENTSSTSGSSVKSSEECATEGPSALQAVMPTPHRSGVILGGRQPISVQSMTSPSASILTGTSVRGARSAQTAAAVPDRGGDANAMPQMNLLPSLRLIPSGSSGSTSTSSDNTAFLHRPPRQATAAYHRDSSFHSCSDTEASRPPSQELGSRSTPQPFPDPHASRSHDAYSFPSYSIQCSAQQSPRHQEVDASSNSSRALSNSASARRSAQNASLAASAVSFHGSMATGGYYYGYNFFMGSSSQQSTSSSPMPEA</sequence>
<dbReference type="GeneID" id="92510765"/>
<feature type="compositionally biased region" description="Low complexity" evidence="1">
    <location>
        <begin position="541"/>
        <end position="551"/>
    </location>
</feature>
<dbReference type="RefSeq" id="XP_067174358.1">
    <property type="nucleotide sequence ID" value="XM_067318253.1"/>
</dbReference>
<feature type="compositionally biased region" description="Polar residues" evidence="1">
    <location>
        <begin position="148"/>
        <end position="160"/>
    </location>
</feature>
<feature type="compositionally biased region" description="Basic residues" evidence="1">
    <location>
        <begin position="95"/>
        <end position="109"/>
    </location>
</feature>
<evidence type="ECO:0000313" key="2">
    <source>
        <dbReference type="EMBL" id="KAG5464421.1"/>
    </source>
</evidence>
<feature type="compositionally biased region" description="Low complexity" evidence="1">
    <location>
        <begin position="403"/>
        <end position="412"/>
    </location>
</feature>
<feature type="compositionally biased region" description="Basic and acidic residues" evidence="1">
    <location>
        <begin position="183"/>
        <end position="193"/>
    </location>
</feature>
<feature type="region of interest" description="Disordered" evidence="1">
    <location>
        <begin position="86"/>
        <end position="109"/>
    </location>
</feature>
<proteinExistence type="predicted"/>
<protein>
    <submittedName>
        <fullName evidence="2">Uncharacterized protein</fullName>
    </submittedName>
</protein>
<feature type="compositionally biased region" description="Polar residues" evidence="1">
    <location>
        <begin position="614"/>
        <end position="626"/>
    </location>
</feature>
<name>A0A836K8W7_9TRYP</name>
<evidence type="ECO:0000256" key="1">
    <source>
        <dbReference type="SAM" id="MobiDB-lite"/>
    </source>
</evidence>
<reference evidence="2 3" key="1">
    <citation type="submission" date="2021-03" db="EMBL/GenBank/DDBJ databases">
        <title>Leishmania (Mundinia) martiniquensis Genome sequencing and assembly.</title>
        <authorList>
            <person name="Almutairi H."/>
            <person name="Gatherer D."/>
        </authorList>
    </citation>
    <scope>NUCLEOTIDE SEQUENCE [LARGE SCALE GENOMIC DNA]</scope>
    <source>
        <strain evidence="2">LSCM1</strain>
    </source>
</reference>
<accession>A0A836K8W7</accession>
<evidence type="ECO:0000313" key="3">
    <source>
        <dbReference type="Proteomes" id="UP000673552"/>
    </source>
</evidence>
<organism evidence="2 3">
    <name type="scientific">Leishmania martiniquensis</name>
    <dbReference type="NCBI Taxonomy" id="1580590"/>
    <lineage>
        <taxon>Eukaryota</taxon>
        <taxon>Discoba</taxon>
        <taxon>Euglenozoa</taxon>
        <taxon>Kinetoplastea</taxon>
        <taxon>Metakinetoplastina</taxon>
        <taxon>Trypanosomatida</taxon>
        <taxon>Trypanosomatidae</taxon>
        <taxon>Leishmaniinae</taxon>
        <taxon>Leishmania</taxon>
    </lineage>
</organism>
<feature type="region of interest" description="Disordered" evidence="1">
    <location>
        <begin position="128"/>
        <end position="319"/>
    </location>
</feature>
<feature type="compositionally biased region" description="Polar residues" evidence="1">
    <location>
        <begin position="232"/>
        <end position="242"/>
    </location>
</feature>
<dbReference type="KEGG" id="lmat:92510765"/>
<gene>
    <name evidence="2" type="ORF">LSCM1_00607</name>
</gene>
<comment type="caution">
    <text evidence="2">The sequence shown here is derived from an EMBL/GenBank/DDBJ whole genome shotgun (WGS) entry which is preliminary data.</text>
</comment>
<dbReference type="OrthoDB" id="267913at2759"/>
<feature type="compositionally biased region" description="Polar residues" evidence="1">
    <location>
        <begin position="574"/>
        <end position="596"/>
    </location>
</feature>
<dbReference type="Proteomes" id="UP000673552">
    <property type="component" value="Chromosome 36"/>
</dbReference>
<feature type="region of interest" description="Disordered" evidence="1">
    <location>
        <begin position="403"/>
        <end position="472"/>
    </location>
</feature>
<feature type="compositionally biased region" description="Low complexity" evidence="1">
    <location>
        <begin position="170"/>
        <end position="179"/>
    </location>
</feature>
<feature type="compositionally biased region" description="Basic and acidic residues" evidence="1">
    <location>
        <begin position="249"/>
        <end position="259"/>
    </location>
</feature>
<dbReference type="EMBL" id="JAFEUZ010000036">
    <property type="protein sequence ID" value="KAG5464421.1"/>
    <property type="molecule type" value="Genomic_DNA"/>
</dbReference>
<feature type="compositionally biased region" description="Low complexity" evidence="1">
    <location>
        <begin position="633"/>
        <end position="646"/>
    </location>
</feature>
<dbReference type="AlphaFoldDB" id="A0A836K8W7"/>
<feature type="region of interest" description="Disordered" evidence="1">
    <location>
        <begin position="501"/>
        <end position="646"/>
    </location>
</feature>